<dbReference type="GO" id="GO:0016020">
    <property type="term" value="C:membrane"/>
    <property type="evidence" value="ECO:0007669"/>
    <property type="project" value="UniProtKB-SubCell"/>
</dbReference>
<name>A0A4R6J2U8_9BACT</name>
<keyword evidence="7" id="KW-1185">Reference proteome</keyword>
<gene>
    <name evidence="6" type="ORF">BC659_1194</name>
</gene>
<evidence type="ECO:0000256" key="4">
    <source>
        <dbReference type="ARBA" id="ARBA00023136"/>
    </source>
</evidence>
<protein>
    <submittedName>
        <fullName evidence="6">DoxX-like protein</fullName>
    </submittedName>
</protein>
<comment type="caution">
    <text evidence="6">The sequence shown here is derived from an EMBL/GenBank/DDBJ whole genome shotgun (WGS) entry which is preliminary data.</text>
</comment>
<proteinExistence type="predicted"/>
<dbReference type="EMBL" id="SNWP01000010">
    <property type="protein sequence ID" value="TDO29111.1"/>
    <property type="molecule type" value="Genomic_DNA"/>
</dbReference>
<accession>A0A4R6J2U8</accession>
<dbReference type="Proteomes" id="UP000295741">
    <property type="component" value="Unassembled WGS sequence"/>
</dbReference>
<dbReference type="RefSeq" id="WP_133473717.1">
    <property type="nucleotide sequence ID" value="NZ_SNWP01000010.1"/>
</dbReference>
<reference evidence="6 7" key="1">
    <citation type="submission" date="2019-03" db="EMBL/GenBank/DDBJ databases">
        <title>Genomic Encyclopedia of Archaeal and Bacterial Type Strains, Phase II (KMG-II): from individual species to whole genera.</title>
        <authorList>
            <person name="Goeker M."/>
        </authorList>
    </citation>
    <scope>NUCLEOTIDE SEQUENCE [LARGE SCALE GENOMIC DNA]</scope>
    <source>
        <strain evidence="6 7">DSM 28323</strain>
    </source>
</reference>
<dbReference type="AlphaFoldDB" id="A0A4R6J2U8"/>
<keyword evidence="4 5" id="KW-0472">Membrane</keyword>
<evidence type="ECO:0000256" key="3">
    <source>
        <dbReference type="ARBA" id="ARBA00022989"/>
    </source>
</evidence>
<keyword evidence="2 5" id="KW-0812">Transmembrane</keyword>
<organism evidence="6 7">
    <name type="scientific">Sediminibacterium goheungense</name>
    <dbReference type="NCBI Taxonomy" id="1086393"/>
    <lineage>
        <taxon>Bacteria</taxon>
        <taxon>Pseudomonadati</taxon>
        <taxon>Bacteroidota</taxon>
        <taxon>Chitinophagia</taxon>
        <taxon>Chitinophagales</taxon>
        <taxon>Chitinophagaceae</taxon>
        <taxon>Sediminibacterium</taxon>
    </lineage>
</organism>
<dbReference type="InterPro" id="IPR016944">
    <property type="entry name" value="UCP030066"/>
</dbReference>
<comment type="subcellular location">
    <subcellularLocation>
        <location evidence="1">Membrane</location>
        <topology evidence="1">Multi-pass membrane protein</topology>
    </subcellularLocation>
</comment>
<feature type="transmembrane region" description="Helical" evidence="5">
    <location>
        <begin position="73"/>
        <end position="92"/>
    </location>
</feature>
<feature type="transmembrane region" description="Helical" evidence="5">
    <location>
        <begin position="7"/>
        <end position="27"/>
    </location>
</feature>
<sequence>MKKTKLIYWITTILFSGFMIFSAIPNIMLNAESKQFLTGYLGYPEYFIPFIGVAKLLGSLAILVPSFKKIKEWAYAGLAFDLIGAMYSVIKVGGIDPGMSIMLLVFAAGITSYLLNEKVNNLK</sequence>
<dbReference type="Pfam" id="PF13564">
    <property type="entry name" value="DoxX_2"/>
    <property type="match status" value="1"/>
</dbReference>
<evidence type="ECO:0000313" key="6">
    <source>
        <dbReference type="EMBL" id="TDO29111.1"/>
    </source>
</evidence>
<keyword evidence="3 5" id="KW-1133">Transmembrane helix</keyword>
<dbReference type="OrthoDB" id="7960583at2"/>
<evidence type="ECO:0000256" key="2">
    <source>
        <dbReference type="ARBA" id="ARBA00022692"/>
    </source>
</evidence>
<dbReference type="InterPro" id="IPR032808">
    <property type="entry name" value="DoxX"/>
</dbReference>
<dbReference type="PIRSF" id="PIRSF030066">
    <property type="entry name" value="UCP030066"/>
    <property type="match status" value="1"/>
</dbReference>
<feature type="transmembrane region" description="Helical" evidence="5">
    <location>
        <begin position="98"/>
        <end position="115"/>
    </location>
</feature>
<evidence type="ECO:0000256" key="1">
    <source>
        <dbReference type="ARBA" id="ARBA00004141"/>
    </source>
</evidence>
<evidence type="ECO:0000256" key="5">
    <source>
        <dbReference type="SAM" id="Phobius"/>
    </source>
</evidence>
<evidence type="ECO:0000313" key="7">
    <source>
        <dbReference type="Proteomes" id="UP000295741"/>
    </source>
</evidence>
<feature type="transmembrane region" description="Helical" evidence="5">
    <location>
        <begin position="47"/>
        <end position="66"/>
    </location>
</feature>